<evidence type="ECO:0000256" key="5">
    <source>
        <dbReference type="HAMAP-Rule" id="MF_03188"/>
    </source>
</evidence>
<evidence type="ECO:0000256" key="3">
    <source>
        <dbReference type="ARBA" id="ARBA00022679"/>
    </source>
</evidence>
<dbReference type="InterPro" id="IPR029063">
    <property type="entry name" value="SAM-dependent_MTases_sf"/>
</dbReference>
<evidence type="ECO:0000313" key="8">
    <source>
        <dbReference type="Proteomes" id="UP000697127"/>
    </source>
</evidence>
<dbReference type="Pfam" id="PF13847">
    <property type="entry name" value="Methyltransf_31"/>
    <property type="match status" value="1"/>
</dbReference>
<dbReference type="SUPFAM" id="SSF53335">
    <property type="entry name" value="S-adenosyl-L-methionine-dependent methyltransferases"/>
    <property type="match status" value="1"/>
</dbReference>
<dbReference type="GO" id="GO:0016192">
    <property type="term" value="P:vesicle-mediated transport"/>
    <property type="evidence" value="ECO:0007669"/>
    <property type="project" value="UniProtKB-UniRule"/>
</dbReference>
<dbReference type="InterPro" id="IPR026635">
    <property type="entry name" value="Efm4/METTL10"/>
</dbReference>
<feature type="domain" description="Methyltransferase" evidence="6">
    <location>
        <begin position="67"/>
        <end position="216"/>
    </location>
</feature>
<keyword evidence="4 5" id="KW-0949">S-adenosyl-L-methionine</keyword>
<sequence length="231" mass="26319">MEDKAVNFKTSVLGTKQYWDDFYKLEHKNFSENPEDTGECWFNESNAEDKMIEFVFDELVSNLNSPNVCDLGTGNGHLLFQLYEEGLRGNLIGIDYSETSIEFATDIANEKEYDVKFEKSDLLKSNDQFLLNNNEFFDLVLDKGTLDAIALNDEKYENGLTGFQIYPKNASSILKKGGILLITSCNFTEEELCNHLTNNSELKVWKKVNYPTFEFGGHKGSTICTVAFEKI</sequence>
<keyword evidence="1 5" id="KW-0963">Cytoplasm</keyword>
<gene>
    <name evidence="5" type="primary">EFM4</name>
    <name evidence="7" type="ORF">C6P40_005220</name>
</gene>
<dbReference type="PANTHER" id="PTHR12843">
    <property type="entry name" value="PROTEIN-LYSINE N-METHYLTRANSFERASE METTL10"/>
    <property type="match status" value="1"/>
</dbReference>
<dbReference type="Proteomes" id="UP000697127">
    <property type="component" value="Unassembled WGS sequence"/>
</dbReference>
<dbReference type="EC" id="2.1.1.-" evidence="5"/>
<dbReference type="GO" id="GO:0032259">
    <property type="term" value="P:methylation"/>
    <property type="evidence" value="ECO:0007669"/>
    <property type="project" value="UniProtKB-KW"/>
</dbReference>
<dbReference type="EMBL" id="PUHW01000087">
    <property type="protein sequence ID" value="KAG0689325.1"/>
    <property type="molecule type" value="Genomic_DNA"/>
</dbReference>
<keyword evidence="5" id="KW-0813">Transport</keyword>
<keyword evidence="2 5" id="KW-0489">Methyltransferase</keyword>
<evidence type="ECO:0000256" key="4">
    <source>
        <dbReference type="ARBA" id="ARBA00022691"/>
    </source>
</evidence>
<name>A0A9P6WLH8_9ASCO</name>
<evidence type="ECO:0000259" key="6">
    <source>
        <dbReference type="Pfam" id="PF13847"/>
    </source>
</evidence>
<keyword evidence="3 5" id="KW-0808">Transferase</keyword>
<accession>A0A9P6WLH8</accession>
<dbReference type="AlphaFoldDB" id="A0A9P6WLH8"/>
<dbReference type="HAMAP" id="MF_03188">
    <property type="entry name" value="Methyltr_EFM4"/>
    <property type="match status" value="1"/>
</dbReference>
<evidence type="ECO:0000313" key="7">
    <source>
        <dbReference type="EMBL" id="KAG0689325.1"/>
    </source>
</evidence>
<dbReference type="CDD" id="cd02440">
    <property type="entry name" value="AdoMet_MTases"/>
    <property type="match status" value="1"/>
</dbReference>
<comment type="subcellular location">
    <subcellularLocation>
        <location evidence="5">Cytoplasm</location>
    </subcellularLocation>
</comment>
<organism evidence="7 8">
    <name type="scientific">Pichia californica</name>
    <dbReference type="NCBI Taxonomy" id="460514"/>
    <lineage>
        <taxon>Eukaryota</taxon>
        <taxon>Fungi</taxon>
        <taxon>Dikarya</taxon>
        <taxon>Ascomycota</taxon>
        <taxon>Saccharomycotina</taxon>
        <taxon>Pichiomycetes</taxon>
        <taxon>Pichiales</taxon>
        <taxon>Pichiaceae</taxon>
        <taxon>Pichia</taxon>
    </lineage>
</organism>
<dbReference type="GO" id="GO:0005737">
    <property type="term" value="C:cytoplasm"/>
    <property type="evidence" value="ECO:0007669"/>
    <property type="project" value="UniProtKB-SubCell"/>
</dbReference>
<comment type="caution">
    <text evidence="7">The sequence shown here is derived from an EMBL/GenBank/DDBJ whole genome shotgun (WGS) entry which is preliminary data.</text>
</comment>
<proteinExistence type="inferred from homology"/>
<keyword evidence="8" id="KW-1185">Reference proteome</keyword>
<dbReference type="GO" id="GO:0016279">
    <property type="term" value="F:protein-lysine N-methyltransferase activity"/>
    <property type="evidence" value="ECO:0007669"/>
    <property type="project" value="UniProtKB-UniRule"/>
</dbReference>
<evidence type="ECO:0000256" key="1">
    <source>
        <dbReference type="ARBA" id="ARBA00022490"/>
    </source>
</evidence>
<evidence type="ECO:0000256" key="2">
    <source>
        <dbReference type="ARBA" id="ARBA00022603"/>
    </source>
</evidence>
<comment type="similarity">
    <text evidence="5">Belongs to the class I-like SAM-binding methyltransferase superfamily. EFM4 family.</text>
</comment>
<dbReference type="Gene3D" id="3.40.50.150">
    <property type="entry name" value="Vaccinia Virus protein VP39"/>
    <property type="match status" value="1"/>
</dbReference>
<dbReference type="PANTHER" id="PTHR12843:SF5">
    <property type="entry name" value="EEF1A LYSINE METHYLTRANSFERASE 2"/>
    <property type="match status" value="1"/>
</dbReference>
<protein>
    <recommendedName>
        <fullName evidence="5">Protein-lysine N-methyltransferase EFM4</fullName>
        <ecNumber evidence="5">2.1.1.-</ecNumber>
    </recommendedName>
    <alternativeName>
        <fullName evidence="5">Elongation factor methyltransferase 4</fullName>
    </alternativeName>
</protein>
<comment type="function">
    <text evidence="5">S-adenosyl-L-methionine-dependent protein-lysine N-methyltransferase that mono- and dimethylates elongation factor 1-alpha at 'Lys-316'. May play a role in intracellular transport.</text>
</comment>
<reference evidence="7" key="1">
    <citation type="submission" date="2020-11" db="EMBL/GenBank/DDBJ databases">
        <title>Kefir isolates.</title>
        <authorList>
            <person name="Marcisauskas S."/>
            <person name="Kim Y."/>
            <person name="Blasche S."/>
        </authorList>
    </citation>
    <scope>NUCLEOTIDE SEQUENCE</scope>
    <source>
        <strain evidence="7">Olga-1</strain>
    </source>
</reference>
<dbReference type="InterPro" id="IPR025714">
    <property type="entry name" value="Methyltranfer_dom"/>
</dbReference>